<dbReference type="Proteomes" id="UP001732700">
    <property type="component" value="Chromosome 5C"/>
</dbReference>
<proteinExistence type="predicted"/>
<evidence type="ECO:0000313" key="2">
    <source>
        <dbReference type="Proteomes" id="UP001732700"/>
    </source>
</evidence>
<sequence length="281" mass="30533">METRTNSPTTPESRRRKDSQKKERRERKKMAASARSVATAARSALRRAPIAGSSLPHLSSSSRAGAAGILRRSAAAGLETRIPLHSAAVSARLGSCITQDGNNAFSWNSRRMFSSNEKHLPAISDPKIEAAFKDLMAVSWNELPGSLVEEAKKAVSKPTDDKAGQEALENVFRAAEACEEFSGVLVTLRMALDDLCGLTGENVGPLPGYIEEAIKSAYNRYMAYLESFGPEEHYLRKKVETELGTKMIHLKMRCSGIGSEWGKITLIGTSGISGSYVELRA</sequence>
<evidence type="ECO:0000313" key="1">
    <source>
        <dbReference type="EnsemblPlants" id="AVESA.00010b.r2.5CG0866930.1.CDS"/>
    </source>
</evidence>
<dbReference type="EnsemblPlants" id="AVESA.00010b.r2.5CG0866930.1">
    <property type="protein sequence ID" value="AVESA.00010b.r2.5CG0866930.1.CDS"/>
    <property type="gene ID" value="AVESA.00010b.r2.5CG0866930"/>
</dbReference>
<reference evidence="1" key="2">
    <citation type="submission" date="2025-09" db="UniProtKB">
        <authorList>
            <consortium name="EnsemblPlants"/>
        </authorList>
    </citation>
    <scope>IDENTIFICATION</scope>
</reference>
<protein>
    <submittedName>
        <fullName evidence="1">Uncharacterized protein</fullName>
    </submittedName>
</protein>
<reference evidence="1" key="1">
    <citation type="submission" date="2021-05" db="EMBL/GenBank/DDBJ databases">
        <authorList>
            <person name="Scholz U."/>
            <person name="Mascher M."/>
            <person name="Fiebig A."/>
        </authorList>
    </citation>
    <scope>NUCLEOTIDE SEQUENCE [LARGE SCALE GENOMIC DNA]</scope>
</reference>
<accession>A0ACD5Y0H1</accession>
<name>A0ACD5Y0H1_AVESA</name>
<keyword evidence="2" id="KW-1185">Reference proteome</keyword>
<organism evidence="1 2">
    <name type="scientific">Avena sativa</name>
    <name type="common">Oat</name>
    <dbReference type="NCBI Taxonomy" id="4498"/>
    <lineage>
        <taxon>Eukaryota</taxon>
        <taxon>Viridiplantae</taxon>
        <taxon>Streptophyta</taxon>
        <taxon>Embryophyta</taxon>
        <taxon>Tracheophyta</taxon>
        <taxon>Spermatophyta</taxon>
        <taxon>Magnoliopsida</taxon>
        <taxon>Liliopsida</taxon>
        <taxon>Poales</taxon>
        <taxon>Poaceae</taxon>
        <taxon>BOP clade</taxon>
        <taxon>Pooideae</taxon>
        <taxon>Poodae</taxon>
        <taxon>Poeae</taxon>
        <taxon>Poeae Chloroplast Group 1 (Aveneae type)</taxon>
        <taxon>Aveninae</taxon>
        <taxon>Avena</taxon>
    </lineage>
</organism>